<proteinExistence type="predicted"/>
<dbReference type="EMBL" id="JADCKA010000004">
    <property type="protein sequence ID" value="MBE5035369.1"/>
    <property type="molecule type" value="Genomic_DNA"/>
</dbReference>
<gene>
    <name evidence="2" type="ORF">INF20_03620</name>
</gene>
<comment type="caution">
    <text evidence="2">The sequence shown here is derived from an EMBL/GenBank/DDBJ whole genome shotgun (WGS) entry which is preliminary data.</text>
</comment>
<sequence>MKKKLISILAVCMLAVTLTACGGTEESKAPLEVQQSGYMVEDGFLYYGVKIHNPNEDYAVEFPTLRITAKDAEGNVINTEDQVFGYIAAGDTIGYGFLGMEVSAQPSSVDFEMVTNTEDYVDGSLYDKPQLKATDYKMTKDEFGGSTIAGNIVNDGADMDTVAVTVLFKDAEGNIAWGESTFVDHVKTGTTPFSLDIYSGKTTDDYEIWVTPW</sequence>
<evidence type="ECO:0008006" key="4">
    <source>
        <dbReference type="Google" id="ProtNLM"/>
    </source>
</evidence>
<evidence type="ECO:0000313" key="3">
    <source>
        <dbReference type="Proteomes" id="UP001516588"/>
    </source>
</evidence>
<keyword evidence="1" id="KW-0732">Signal</keyword>
<reference evidence="2 3" key="1">
    <citation type="submission" date="2020-10" db="EMBL/GenBank/DDBJ databases">
        <title>ChiBAC.</title>
        <authorList>
            <person name="Zenner C."/>
            <person name="Hitch T.C.A."/>
            <person name="Clavel T."/>
        </authorList>
    </citation>
    <scope>NUCLEOTIDE SEQUENCE [LARGE SCALE GENOMIC DNA]</scope>
    <source>
        <strain evidence="2 3">DSM 108706</strain>
    </source>
</reference>
<feature type="chain" id="PRO_5045243681" description="Lipoprotein" evidence="1">
    <location>
        <begin position="23"/>
        <end position="213"/>
    </location>
</feature>
<dbReference type="PROSITE" id="PS51257">
    <property type="entry name" value="PROKAR_LIPOPROTEIN"/>
    <property type="match status" value="1"/>
</dbReference>
<dbReference type="RefSeq" id="WP_226385036.1">
    <property type="nucleotide sequence ID" value="NZ_JADCKA010000004.1"/>
</dbReference>
<name>A0ABR9QWX3_9FIRM</name>
<evidence type="ECO:0000256" key="1">
    <source>
        <dbReference type="SAM" id="SignalP"/>
    </source>
</evidence>
<organism evidence="2 3">
    <name type="scientific">Gallibacter intestinalis</name>
    <dbReference type="NCBI Taxonomy" id="2779356"/>
    <lineage>
        <taxon>Bacteria</taxon>
        <taxon>Bacillati</taxon>
        <taxon>Bacillota</taxon>
        <taxon>Clostridia</taxon>
        <taxon>Eubacteriales</taxon>
        <taxon>Eubacteriaceae</taxon>
        <taxon>Gallibacter</taxon>
    </lineage>
</organism>
<accession>A0ABR9QWX3</accession>
<dbReference type="Proteomes" id="UP001516588">
    <property type="component" value="Unassembled WGS sequence"/>
</dbReference>
<evidence type="ECO:0000313" key="2">
    <source>
        <dbReference type="EMBL" id="MBE5035369.1"/>
    </source>
</evidence>
<keyword evidence="3" id="KW-1185">Reference proteome</keyword>
<feature type="signal peptide" evidence="1">
    <location>
        <begin position="1"/>
        <end position="22"/>
    </location>
</feature>
<protein>
    <recommendedName>
        <fullName evidence="4">Lipoprotein</fullName>
    </recommendedName>
</protein>